<dbReference type="EC" id="2.3.1.1" evidence="5"/>
<comment type="subcellular location">
    <subcellularLocation>
        <location evidence="2">Mitochondrion</location>
    </subcellularLocation>
</comment>
<keyword evidence="11 19" id="KW-0012">Acyltransferase</keyword>
<dbReference type="Gene3D" id="3.40.1160.10">
    <property type="entry name" value="Acetylglutamate kinase-like"/>
    <property type="match status" value="1"/>
</dbReference>
<keyword evidence="9" id="KW-0809">Transit peptide</keyword>
<dbReference type="GO" id="GO:0006592">
    <property type="term" value="P:ornithine biosynthetic process"/>
    <property type="evidence" value="ECO:0007669"/>
    <property type="project" value="TreeGrafter"/>
</dbReference>
<evidence type="ECO:0000256" key="5">
    <source>
        <dbReference type="ARBA" id="ARBA00012697"/>
    </source>
</evidence>
<comment type="similarity">
    <text evidence="4">Belongs to the acetyltransferase family.</text>
</comment>
<feature type="region of interest" description="Disordered" evidence="16">
    <location>
        <begin position="50"/>
        <end position="79"/>
    </location>
</feature>
<dbReference type="InterPro" id="IPR000182">
    <property type="entry name" value="GNAT_dom"/>
</dbReference>
<dbReference type="EMBL" id="CP118378">
    <property type="protein sequence ID" value="WFD44212.1"/>
    <property type="molecule type" value="Genomic_DNA"/>
</dbReference>
<dbReference type="Proteomes" id="UP001214628">
    <property type="component" value="Chromosome 4"/>
</dbReference>
<dbReference type="PANTHER" id="PTHR23342">
    <property type="entry name" value="N-ACETYLGLUTAMATE SYNTHASE"/>
    <property type="match status" value="1"/>
</dbReference>
<evidence type="ECO:0000256" key="1">
    <source>
        <dbReference type="ARBA" id="ARBA00002294"/>
    </source>
</evidence>
<evidence type="ECO:0000256" key="2">
    <source>
        <dbReference type="ARBA" id="ARBA00004173"/>
    </source>
</evidence>
<feature type="compositionally biased region" description="Basic and acidic residues" evidence="16">
    <location>
        <begin position="58"/>
        <end position="76"/>
    </location>
</feature>
<evidence type="ECO:0000256" key="14">
    <source>
        <dbReference type="ARBA" id="ARBA00033251"/>
    </source>
</evidence>
<keyword evidence="20" id="KW-1185">Reference proteome</keyword>
<evidence type="ECO:0000256" key="6">
    <source>
        <dbReference type="ARBA" id="ARBA00018802"/>
    </source>
</evidence>
<evidence type="ECO:0000256" key="4">
    <source>
        <dbReference type="ARBA" id="ARBA00008694"/>
    </source>
</evidence>
<reference evidence="19" key="1">
    <citation type="submission" date="2023-02" db="EMBL/GenBank/DDBJ databases">
        <title>Mating type loci evolution in Malassezia.</title>
        <authorList>
            <person name="Coelho M.A."/>
        </authorList>
    </citation>
    <scope>NUCLEOTIDE SEQUENCE</scope>
    <source>
        <strain evidence="19">CBS 14136</strain>
    </source>
</reference>
<comment type="pathway">
    <text evidence="3">Amino-acid biosynthesis; L-arginine biosynthesis; N(2)-acetyl-L-ornithine from L-glutamate: step 1/4.</text>
</comment>
<keyword evidence="10" id="KW-0496">Mitochondrion</keyword>
<evidence type="ECO:0000256" key="3">
    <source>
        <dbReference type="ARBA" id="ARBA00004925"/>
    </source>
</evidence>
<sequence>MSRPVQRLILEVLRSRPPLRDVRAYLNLFGGRANQFGSDFFSKDKVYSPTKTLQSSRPTDHSSNELSGAERPDTETNAHTIPLNHDATIVADRVSGNEEVDSFAGSHTALVKLQGPFTDRQLLSIAEGLEYLKRLGLICVVVLDNDNWNPLAKFDSNARLIPPQNLDMKFWPALKDMDPNDPTALYGRLELGQRYSIERDLWRIADLFSSSGLDACPFGHALMRVAPSAHDAPIDQHQKELASERAPLVADNGLQSMFRAIEVGQTPILAPLALYDDQSINTPNAAGALRTLCVESDDVMVTLAREMTNTHPRQCTLDPDRYFDVCPVRLMVINREGGIPSHARGGNPHLSINLKSEYDSIRSSFVWNDTHPTALSNLDMIRDCLAYMPLTSSGVMVTHRSPRSLIANLITNKAAHSPSLPHRLLARRQDVRHTPTVIRSGLPVRVLSEWKHVDQDRLHTLLEKSFKRNLNRDGYYKRLEQAMEFLIVIGDYDGMAIVTNELAPNDPKHATPIAYLDKFAVLPKLQGSGAVDFLWGALRDEVHGLGLLDALNNNGGRNGVGIGRDLVWKSRANNPVNRWYFERSNGFIRLPASFGVAPDQLRRNPSTESAWTMFWCDAEQRLANLAGHKILTSSSSMEEIRDSVSAQRSDMWTSVTSGRPVTETILPIIAQEEYGRLERWERCLATIPSAWL</sequence>
<proteinExistence type="inferred from homology"/>
<name>A0AAF0FGQ4_9BASI</name>
<dbReference type="GO" id="GO:0006526">
    <property type="term" value="P:L-arginine biosynthetic process"/>
    <property type="evidence" value="ECO:0007669"/>
    <property type="project" value="TreeGrafter"/>
</dbReference>
<evidence type="ECO:0000256" key="15">
    <source>
        <dbReference type="ARBA" id="ARBA00048372"/>
    </source>
</evidence>
<dbReference type="AlphaFoldDB" id="A0AAF0FGQ4"/>
<dbReference type="Pfam" id="PF04768">
    <property type="entry name" value="NAT"/>
    <property type="match status" value="2"/>
</dbReference>
<feature type="domain" description="N-acetyltransferase" evidence="18">
    <location>
        <begin position="442"/>
        <end position="639"/>
    </location>
</feature>
<feature type="domain" description="N-acetyltransferase" evidence="17">
    <location>
        <begin position="442"/>
        <end position="608"/>
    </location>
</feature>
<evidence type="ECO:0000256" key="9">
    <source>
        <dbReference type="ARBA" id="ARBA00022946"/>
    </source>
</evidence>
<comment type="catalytic activity">
    <reaction evidence="15">
        <text>L-glutamate + acetyl-CoA = N-acetyl-L-glutamate + CoA + H(+)</text>
        <dbReference type="Rhea" id="RHEA:24292"/>
        <dbReference type="ChEBI" id="CHEBI:15378"/>
        <dbReference type="ChEBI" id="CHEBI:29985"/>
        <dbReference type="ChEBI" id="CHEBI:44337"/>
        <dbReference type="ChEBI" id="CHEBI:57287"/>
        <dbReference type="ChEBI" id="CHEBI:57288"/>
        <dbReference type="EC" id="2.3.1.1"/>
    </reaction>
</comment>
<evidence type="ECO:0000259" key="18">
    <source>
        <dbReference type="PROSITE" id="PS51731"/>
    </source>
</evidence>
<evidence type="ECO:0000256" key="7">
    <source>
        <dbReference type="ARBA" id="ARBA00022605"/>
    </source>
</evidence>
<evidence type="ECO:0000313" key="20">
    <source>
        <dbReference type="Proteomes" id="UP001214628"/>
    </source>
</evidence>
<dbReference type="Gene3D" id="3.40.630.30">
    <property type="match status" value="1"/>
</dbReference>
<dbReference type="PROSITE" id="PS51186">
    <property type="entry name" value="GNAT"/>
    <property type="match status" value="1"/>
</dbReference>
<evidence type="ECO:0000313" key="19">
    <source>
        <dbReference type="EMBL" id="WFD44212.1"/>
    </source>
</evidence>
<organism evidence="19 20">
    <name type="scientific">Malassezia psittaci</name>
    <dbReference type="NCBI Taxonomy" id="1821823"/>
    <lineage>
        <taxon>Eukaryota</taxon>
        <taxon>Fungi</taxon>
        <taxon>Dikarya</taxon>
        <taxon>Basidiomycota</taxon>
        <taxon>Ustilaginomycotina</taxon>
        <taxon>Malasseziomycetes</taxon>
        <taxon>Malasseziales</taxon>
        <taxon>Malasseziaceae</taxon>
        <taxon>Malassezia</taxon>
    </lineage>
</organism>
<dbReference type="PROSITE" id="PS51731">
    <property type="entry name" value="GNAT_NAGS"/>
    <property type="match status" value="1"/>
</dbReference>
<gene>
    <name evidence="19" type="primary">ARG2</name>
    <name evidence="19" type="ORF">MPSI1_002878</name>
</gene>
<keyword evidence="8 19" id="KW-0808">Transferase</keyword>
<evidence type="ECO:0000256" key="10">
    <source>
        <dbReference type="ARBA" id="ARBA00023128"/>
    </source>
</evidence>
<dbReference type="PANTHER" id="PTHR23342:SF4">
    <property type="entry name" value="AMINO-ACID ACETYLTRANSFERASE, MITOCHONDRIAL"/>
    <property type="match status" value="1"/>
</dbReference>
<evidence type="ECO:0000256" key="11">
    <source>
        <dbReference type="ARBA" id="ARBA00023315"/>
    </source>
</evidence>
<dbReference type="GO" id="GO:0004042">
    <property type="term" value="F:L-glutamate N-acetyltransferase activity"/>
    <property type="evidence" value="ECO:0007669"/>
    <property type="project" value="TreeGrafter"/>
</dbReference>
<evidence type="ECO:0000256" key="13">
    <source>
        <dbReference type="ARBA" id="ARBA00030346"/>
    </source>
</evidence>
<dbReference type="InterPro" id="IPR006855">
    <property type="entry name" value="Vertebrate-like_GNAT_dom"/>
</dbReference>
<evidence type="ECO:0000256" key="12">
    <source>
        <dbReference type="ARBA" id="ARBA00030322"/>
    </source>
</evidence>
<keyword evidence="7" id="KW-0028">Amino-acid biosynthesis</keyword>
<dbReference type="FunFam" id="3.40.630.30:FF:000070">
    <property type="entry name" value="Acetylglutamate kinase"/>
    <property type="match status" value="1"/>
</dbReference>
<dbReference type="InterPro" id="IPR036393">
    <property type="entry name" value="AceGlu_kinase-like_sf"/>
</dbReference>
<dbReference type="GO" id="GO:0005759">
    <property type="term" value="C:mitochondrial matrix"/>
    <property type="evidence" value="ECO:0007669"/>
    <property type="project" value="TreeGrafter"/>
</dbReference>
<evidence type="ECO:0000256" key="8">
    <source>
        <dbReference type="ARBA" id="ARBA00022679"/>
    </source>
</evidence>
<accession>A0AAF0FGQ4</accession>
<comment type="function">
    <text evidence="1">N-acetylglutamate synthase involved in arginine biosynthesis.</text>
</comment>
<protein>
    <recommendedName>
        <fullName evidence="6">Amino-acid acetyltransferase, mitochondrial</fullName>
        <ecNumber evidence="5">2.3.1.1</ecNumber>
    </recommendedName>
    <alternativeName>
        <fullName evidence="12">Arginine-requiring protein 2</fullName>
    </alternativeName>
    <alternativeName>
        <fullName evidence="13">Glutamate N-acetyltransferase</fullName>
    </alternativeName>
    <alternativeName>
        <fullName evidence="14">N-acetylglutamate synthase</fullName>
    </alternativeName>
</protein>
<evidence type="ECO:0000259" key="17">
    <source>
        <dbReference type="PROSITE" id="PS51186"/>
    </source>
</evidence>
<evidence type="ECO:0000256" key="16">
    <source>
        <dbReference type="SAM" id="MobiDB-lite"/>
    </source>
</evidence>